<dbReference type="Proteomes" id="UP000245680">
    <property type="component" value="Unassembled WGS sequence"/>
</dbReference>
<keyword evidence="2" id="KW-0808">Transferase</keyword>
<organism evidence="2 3">
    <name type="scientific">Meridianimarinicoccus roseus</name>
    <dbReference type="NCBI Taxonomy" id="2072018"/>
    <lineage>
        <taxon>Bacteria</taxon>
        <taxon>Pseudomonadati</taxon>
        <taxon>Pseudomonadota</taxon>
        <taxon>Alphaproteobacteria</taxon>
        <taxon>Rhodobacterales</taxon>
        <taxon>Paracoccaceae</taxon>
        <taxon>Meridianimarinicoccus</taxon>
    </lineage>
</organism>
<feature type="domain" description="N-acetyltransferase" evidence="1">
    <location>
        <begin position="11"/>
        <end position="168"/>
    </location>
</feature>
<dbReference type="AlphaFoldDB" id="A0A2V2LGP9"/>
<evidence type="ECO:0000259" key="1">
    <source>
        <dbReference type="PROSITE" id="PS51186"/>
    </source>
</evidence>
<dbReference type="RefSeq" id="WP_109812610.1">
    <property type="nucleotide sequence ID" value="NZ_QGKU01000048.1"/>
</dbReference>
<proteinExistence type="predicted"/>
<accession>A0A2V2LGP9</accession>
<dbReference type="InterPro" id="IPR016181">
    <property type="entry name" value="Acyl_CoA_acyltransferase"/>
</dbReference>
<sequence>MTPPVLETDRLVLRGPCADDAAAFAAFSADAGLTRFVGGAMAPWESWRYLCEVIGHWTMRGFGRWIAVDKASGAPVGLYGLHYPSEWPEPEIGWLTFPGHHRVGHAREAAMAARRHAYDTLGWTTVISLIDPDNIASVAVAERLGAVRDHDFTHPRYGAMGVWRHPGPQETAA</sequence>
<dbReference type="Gene3D" id="3.40.630.30">
    <property type="match status" value="1"/>
</dbReference>
<dbReference type="EMBL" id="QGKU01000048">
    <property type="protein sequence ID" value="PWR01569.1"/>
    <property type="molecule type" value="Genomic_DNA"/>
</dbReference>
<dbReference type="PROSITE" id="PS51186">
    <property type="entry name" value="GNAT"/>
    <property type="match status" value="1"/>
</dbReference>
<keyword evidence="3" id="KW-1185">Reference proteome</keyword>
<name>A0A2V2LGP9_9RHOB</name>
<dbReference type="GO" id="GO:0016747">
    <property type="term" value="F:acyltransferase activity, transferring groups other than amino-acyl groups"/>
    <property type="evidence" value="ECO:0007669"/>
    <property type="project" value="InterPro"/>
</dbReference>
<protein>
    <submittedName>
        <fullName evidence="2">GNAT family N-acetyltransferase</fullName>
    </submittedName>
</protein>
<dbReference type="InterPro" id="IPR000182">
    <property type="entry name" value="GNAT_dom"/>
</dbReference>
<dbReference type="PANTHER" id="PTHR43792">
    <property type="entry name" value="GNAT FAMILY, PUTATIVE (AFU_ORTHOLOGUE AFUA_3G00765)-RELATED-RELATED"/>
    <property type="match status" value="1"/>
</dbReference>
<reference evidence="2 3" key="1">
    <citation type="submission" date="2018-05" db="EMBL/GenBank/DDBJ databases">
        <title>Rhodobacteraceae gen. nov., sp. nov. isolated from sea water.</title>
        <authorList>
            <person name="Ren Y."/>
        </authorList>
    </citation>
    <scope>NUCLEOTIDE SEQUENCE [LARGE SCALE GENOMIC DNA]</scope>
    <source>
        <strain evidence="2 3">TG-679</strain>
    </source>
</reference>
<dbReference type="OrthoDB" id="6293260at2"/>
<dbReference type="SUPFAM" id="SSF55729">
    <property type="entry name" value="Acyl-CoA N-acyltransferases (Nat)"/>
    <property type="match status" value="1"/>
</dbReference>
<comment type="caution">
    <text evidence="2">The sequence shown here is derived from an EMBL/GenBank/DDBJ whole genome shotgun (WGS) entry which is preliminary data.</text>
</comment>
<dbReference type="PANTHER" id="PTHR43792:SF1">
    <property type="entry name" value="N-ACETYLTRANSFERASE DOMAIN-CONTAINING PROTEIN"/>
    <property type="match status" value="1"/>
</dbReference>
<evidence type="ECO:0000313" key="2">
    <source>
        <dbReference type="EMBL" id="PWR01569.1"/>
    </source>
</evidence>
<dbReference type="InterPro" id="IPR051531">
    <property type="entry name" value="N-acetyltransferase"/>
</dbReference>
<gene>
    <name evidence="2" type="ORF">DKT77_15640</name>
</gene>
<dbReference type="Pfam" id="PF13302">
    <property type="entry name" value="Acetyltransf_3"/>
    <property type="match status" value="1"/>
</dbReference>
<evidence type="ECO:0000313" key="3">
    <source>
        <dbReference type="Proteomes" id="UP000245680"/>
    </source>
</evidence>